<sequence>MLVGWLCCACFSPVFCARVVGQGSPSGRRAPPNRTDPRHQTTRGDSVRSQVCLDMFYFRALARALPFNASHDVGRWLLDGLKAS</sequence>
<proteinExistence type="predicted"/>
<feature type="region of interest" description="Disordered" evidence="1">
    <location>
        <begin position="23"/>
        <end position="46"/>
    </location>
</feature>
<keyword evidence="2" id="KW-0732">Signal</keyword>
<comment type="caution">
    <text evidence="3">The sequence shown here is derived from an EMBL/GenBank/DDBJ whole genome shotgun (WGS) entry which is preliminary data.</text>
</comment>
<feature type="signal peptide" evidence="2">
    <location>
        <begin position="1"/>
        <end position="16"/>
    </location>
</feature>
<protein>
    <recommendedName>
        <fullName evidence="5">Secreted protein</fullName>
    </recommendedName>
</protein>
<keyword evidence="4" id="KW-1185">Reference proteome</keyword>
<evidence type="ECO:0000313" key="4">
    <source>
        <dbReference type="Proteomes" id="UP001172101"/>
    </source>
</evidence>
<dbReference type="RefSeq" id="XP_060297008.1">
    <property type="nucleotide sequence ID" value="XM_060434362.1"/>
</dbReference>
<name>A0AA40ALX9_9PEZI</name>
<evidence type="ECO:0000256" key="1">
    <source>
        <dbReference type="SAM" id="MobiDB-lite"/>
    </source>
</evidence>
<dbReference type="Proteomes" id="UP001172101">
    <property type="component" value="Unassembled WGS sequence"/>
</dbReference>
<accession>A0AA40ALX9</accession>
<evidence type="ECO:0000256" key="2">
    <source>
        <dbReference type="SAM" id="SignalP"/>
    </source>
</evidence>
<dbReference type="GeneID" id="85317632"/>
<evidence type="ECO:0000313" key="3">
    <source>
        <dbReference type="EMBL" id="KAK0718215.1"/>
    </source>
</evidence>
<gene>
    <name evidence="3" type="ORF">B0T26DRAFT_319885</name>
</gene>
<dbReference type="EMBL" id="JAUIRO010000004">
    <property type="protein sequence ID" value="KAK0718215.1"/>
    <property type="molecule type" value="Genomic_DNA"/>
</dbReference>
<dbReference type="AlphaFoldDB" id="A0AA40ALX9"/>
<feature type="chain" id="PRO_5041465454" description="Secreted protein" evidence="2">
    <location>
        <begin position="17"/>
        <end position="84"/>
    </location>
</feature>
<reference evidence="3" key="1">
    <citation type="submission" date="2023-06" db="EMBL/GenBank/DDBJ databases">
        <title>Genome-scale phylogeny and comparative genomics of the fungal order Sordariales.</title>
        <authorList>
            <consortium name="Lawrence Berkeley National Laboratory"/>
            <person name="Hensen N."/>
            <person name="Bonometti L."/>
            <person name="Westerberg I."/>
            <person name="Brannstrom I.O."/>
            <person name="Guillou S."/>
            <person name="Cros-Aarteil S."/>
            <person name="Calhoun S."/>
            <person name="Haridas S."/>
            <person name="Kuo A."/>
            <person name="Mondo S."/>
            <person name="Pangilinan J."/>
            <person name="Riley R."/>
            <person name="LaButti K."/>
            <person name="Andreopoulos B."/>
            <person name="Lipzen A."/>
            <person name="Chen C."/>
            <person name="Yanf M."/>
            <person name="Daum C."/>
            <person name="Ng V."/>
            <person name="Clum A."/>
            <person name="Steindorff A."/>
            <person name="Ohm R."/>
            <person name="Martin F."/>
            <person name="Silar P."/>
            <person name="Natvig D."/>
            <person name="Lalanne C."/>
            <person name="Gautier V."/>
            <person name="Ament-velasquez S.L."/>
            <person name="Kruys A."/>
            <person name="Hutchinson M.I."/>
            <person name="Powell A.J."/>
            <person name="Barry K."/>
            <person name="Miller A.N."/>
            <person name="Grigoriev I.V."/>
            <person name="Debuchy R."/>
            <person name="Gladieux P."/>
            <person name="Thoren M.H."/>
            <person name="Johannesson H."/>
        </authorList>
    </citation>
    <scope>NUCLEOTIDE SEQUENCE</scope>
    <source>
        <strain evidence="3">SMH2392-1A</strain>
    </source>
</reference>
<organism evidence="3 4">
    <name type="scientific">Lasiosphaeria miniovina</name>
    <dbReference type="NCBI Taxonomy" id="1954250"/>
    <lineage>
        <taxon>Eukaryota</taxon>
        <taxon>Fungi</taxon>
        <taxon>Dikarya</taxon>
        <taxon>Ascomycota</taxon>
        <taxon>Pezizomycotina</taxon>
        <taxon>Sordariomycetes</taxon>
        <taxon>Sordariomycetidae</taxon>
        <taxon>Sordariales</taxon>
        <taxon>Lasiosphaeriaceae</taxon>
        <taxon>Lasiosphaeria</taxon>
    </lineage>
</organism>
<evidence type="ECO:0008006" key="5">
    <source>
        <dbReference type="Google" id="ProtNLM"/>
    </source>
</evidence>